<comment type="caution">
    <text evidence="2">The sequence shown here is derived from an EMBL/GenBank/DDBJ whole genome shotgun (WGS) entry which is preliminary data.</text>
</comment>
<sequence>MAFAEQKAVCVLSFARCGSVIIVQREFCKKYRINPPTAQSIGRWYHQFESSGCLRKGKSGDNQAYLRKMLKECETLFEEAQSYYCLRPVEKWAFLSLLFGEC</sequence>
<dbReference type="OrthoDB" id="6611281at2759"/>
<dbReference type="EMBL" id="BGPR01001916">
    <property type="protein sequence ID" value="GBM64213.1"/>
    <property type="molecule type" value="Genomic_DNA"/>
</dbReference>
<evidence type="ECO:0000313" key="3">
    <source>
        <dbReference type="Proteomes" id="UP000499080"/>
    </source>
</evidence>
<feature type="domain" description="DUF4817" evidence="1">
    <location>
        <begin position="5"/>
        <end position="54"/>
    </location>
</feature>
<dbReference type="Pfam" id="PF16087">
    <property type="entry name" value="DUF4817"/>
    <property type="match status" value="1"/>
</dbReference>
<accession>A0A4Y2HGV9</accession>
<evidence type="ECO:0000259" key="1">
    <source>
        <dbReference type="Pfam" id="PF16087"/>
    </source>
</evidence>
<organism evidence="2 3">
    <name type="scientific">Araneus ventricosus</name>
    <name type="common">Orbweaver spider</name>
    <name type="synonym">Epeira ventricosa</name>
    <dbReference type="NCBI Taxonomy" id="182803"/>
    <lineage>
        <taxon>Eukaryota</taxon>
        <taxon>Metazoa</taxon>
        <taxon>Ecdysozoa</taxon>
        <taxon>Arthropoda</taxon>
        <taxon>Chelicerata</taxon>
        <taxon>Arachnida</taxon>
        <taxon>Araneae</taxon>
        <taxon>Araneomorphae</taxon>
        <taxon>Entelegynae</taxon>
        <taxon>Araneoidea</taxon>
        <taxon>Araneidae</taxon>
        <taxon>Araneus</taxon>
    </lineage>
</organism>
<reference evidence="2 3" key="1">
    <citation type="journal article" date="2019" name="Sci. Rep.">
        <title>Orb-weaving spider Araneus ventricosus genome elucidates the spidroin gene catalogue.</title>
        <authorList>
            <person name="Kono N."/>
            <person name="Nakamura H."/>
            <person name="Ohtoshi R."/>
            <person name="Moran D.A.P."/>
            <person name="Shinohara A."/>
            <person name="Yoshida Y."/>
            <person name="Fujiwara M."/>
            <person name="Mori M."/>
            <person name="Tomita M."/>
            <person name="Arakawa K."/>
        </authorList>
    </citation>
    <scope>NUCLEOTIDE SEQUENCE [LARGE SCALE GENOMIC DNA]</scope>
</reference>
<dbReference type="InterPro" id="IPR032135">
    <property type="entry name" value="DUF4817"/>
</dbReference>
<evidence type="ECO:0000313" key="2">
    <source>
        <dbReference type="EMBL" id="GBM64213.1"/>
    </source>
</evidence>
<keyword evidence="3" id="KW-1185">Reference proteome</keyword>
<dbReference type="AlphaFoldDB" id="A0A4Y2HGV9"/>
<dbReference type="Proteomes" id="UP000499080">
    <property type="component" value="Unassembled WGS sequence"/>
</dbReference>
<protein>
    <recommendedName>
        <fullName evidence="1">DUF4817 domain-containing protein</fullName>
    </recommendedName>
</protein>
<gene>
    <name evidence="2" type="ORF">AVEN_98715_1</name>
</gene>
<proteinExistence type="predicted"/>
<name>A0A4Y2HGV9_ARAVE</name>